<keyword evidence="1" id="KW-0812">Transmembrane</keyword>
<reference evidence="2" key="2">
    <citation type="submission" date="2015-06" db="UniProtKB">
        <authorList>
            <consortium name="EnsemblMetazoa"/>
        </authorList>
    </citation>
    <scope>IDENTIFICATION</scope>
</reference>
<name>T1H542_MEGSC</name>
<organism evidence="2 3">
    <name type="scientific">Megaselia scalaris</name>
    <name type="common">Humpbacked fly</name>
    <name type="synonym">Phora scalaris</name>
    <dbReference type="NCBI Taxonomy" id="36166"/>
    <lineage>
        <taxon>Eukaryota</taxon>
        <taxon>Metazoa</taxon>
        <taxon>Ecdysozoa</taxon>
        <taxon>Arthropoda</taxon>
        <taxon>Hexapoda</taxon>
        <taxon>Insecta</taxon>
        <taxon>Pterygota</taxon>
        <taxon>Neoptera</taxon>
        <taxon>Endopterygota</taxon>
        <taxon>Diptera</taxon>
        <taxon>Brachycera</taxon>
        <taxon>Muscomorpha</taxon>
        <taxon>Platypezoidea</taxon>
        <taxon>Phoridae</taxon>
        <taxon>Megaseliini</taxon>
        <taxon>Megaselia</taxon>
    </lineage>
</organism>
<evidence type="ECO:0000313" key="2">
    <source>
        <dbReference type="EnsemblMetazoa" id="MESCA011417-PA"/>
    </source>
</evidence>
<feature type="transmembrane region" description="Helical" evidence="1">
    <location>
        <begin position="25"/>
        <end position="43"/>
    </location>
</feature>
<dbReference type="HOGENOM" id="CLU_3144421_0_0_1"/>
<keyword evidence="1" id="KW-1133">Transmembrane helix</keyword>
<sequence>MMEQYCVGDLAEADRKSSSPCKKHCCGIAIAALLAGVAVAFVIKRALKN</sequence>
<dbReference type="EMBL" id="CAQQ02050879">
    <property type="status" value="NOT_ANNOTATED_CDS"/>
    <property type="molecule type" value="Genomic_DNA"/>
</dbReference>
<protein>
    <submittedName>
        <fullName evidence="2">Uncharacterized protein</fullName>
    </submittedName>
</protein>
<proteinExistence type="predicted"/>
<accession>T1H542</accession>
<keyword evidence="3" id="KW-1185">Reference proteome</keyword>
<dbReference type="AlphaFoldDB" id="T1H542"/>
<evidence type="ECO:0000313" key="3">
    <source>
        <dbReference type="Proteomes" id="UP000015102"/>
    </source>
</evidence>
<dbReference type="Proteomes" id="UP000015102">
    <property type="component" value="Unassembled WGS sequence"/>
</dbReference>
<keyword evidence="1" id="KW-0472">Membrane</keyword>
<dbReference type="EnsemblMetazoa" id="MESCA011417-RA">
    <property type="protein sequence ID" value="MESCA011417-PA"/>
    <property type="gene ID" value="MESCA011417"/>
</dbReference>
<evidence type="ECO:0000256" key="1">
    <source>
        <dbReference type="SAM" id="Phobius"/>
    </source>
</evidence>
<reference evidence="3" key="1">
    <citation type="submission" date="2013-02" db="EMBL/GenBank/DDBJ databases">
        <authorList>
            <person name="Hughes D."/>
        </authorList>
    </citation>
    <scope>NUCLEOTIDE SEQUENCE</scope>
    <source>
        <strain>Durham</strain>
        <strain evidence="3">NC isolate 2 -- Noor lab</strain>
    </source>
</reference>